<name>A0A5D2NL38_GOSTO</name>
<dbReference type="Gene3D" id="1.20.1480.30">
    <property type="entry name" value="Designed four-helix bundle protein"/>
    <property type="match status" value="1"/>
</dbReference>
<dbReference type="AlphaFoldDB" id="A0A5D2NL38"/>
<dbReference type="EMBL" id="CM017619">
    <property type="protein sequence ID" value="TYI04840.1"/>
    <property type="molecule type" value="Genomic_DNA"/>
</dbReference>
<dbReference type="SUPFAM" id="SSF57997">
    <property type="entry name" value="Tropomyosin"/>
    <property type="match status" value="1"/>
</dbReference>
<keyword evidence="1" id="KW-0175">Coiled coil</keyword>
<evidence type="ECO:0000256" key="1">
    <source>
        <dbReference type="SAM" id="Coils"/>
    </source>
</evidence>
<feature type="coiled-coil region" evidence="1">
    <location>
        <begin position="49"/>
        <end position="172"/>
    </location>
</feature>
<dbReference type="EMBL" id="CM017619">
    <property type="protein sequence ID" value="TYI04841.1"/>
    <property type="molecule type" value="Genomic_DNA"/>
</dbReference>
<accession>A0A5D2NL38</accession>
<dbReference type="Proteomes" id="UP000322667">
    <property type="component" value="Chromosome A10"/>
</dbReference>
<protein>
    <submittedName>
        <fullName evidence="2">Uncharacterized protein</fullName>
    </submittedName>
</protein>
<evidence type="ECO:0000313" key="2">
    <source>
        <dbReference type="EMBL" id="TYI04841.1"/>
    </source>
</evidence>
<sequence>MNTTHLASDTMKKCKAEKELQAHKSQVLESKLARIGSMERSCLFLDQKIASQNFRISALKSEIENLDAKYDSSSRKLKAVKSEIEELEEVEKERDKFYELKISEMNEFRENVKRFLTETRTRVQELRNSVNELKSTFMELPGNNGYMSSSEIAEAEMKRAELLAMKESLTKTLVSNHR</sequence>
<dbReference type="PANTHER" id="PTHR37214:SF2">
    <property type="entry name" value="CYTOMEGALOVIRUS UL139 PROTEIN"/>
    <property type="match status" value="1"/>
</dbReference>
<evidence type="ECO:0000313" key="3">
    <source>
        <dbReference type="Proteomes" id="UP000322667"/>
    </source>
</evidence>
<dbReference type="InterPro" id="IPR021042">
    <property type="entry name" value="Herpes_UL139_cytomegalovirus"/>
</dbReference>
<reference evidence="2 3" key="1">
    <citation type="submission" date="2019-07" db="EMBL/GenBank/DDBJ databases">
        <title>WGS assembly of Gossypium tomentosum.</title>
        <authorList>
            <person name="Chen Z.J."/>
            <person name="Sreedasyam A."/>
            <person name="Ando A."/>
            <person name="Song Q."/>
            <person name="De L."/>
            <person name="Hulse-Kemp A."/>
            <person name="Ding M."/>
            <person name="Ye W."/>
            <person name="Kirkbride R."/>
            <person name="Jenkins J."/>
            <person name="Plott C."/>
            <person name="Lovell J."/>
            <person name="Lin Y.-M."/>
            <person name="Vaughn R."/>
            <person name="Liu B."/>
            <person name="Li W."/>
            <person name="Simpson S."/>
            <person name="Scheffler B."/>
            <person name="Saski C."/>
            <person name="Grover C."/>
            <person name="Hu G."/>
            <person name="Conover J."/>
            <person name="Carlson J."/>
            <person name="Shu S."/>
            <person name="Boston L."/>
            <person name="Williams M."/>
            <person name="Peterson D."/>
            <person name="Mcgee K."/>
            <person name="Jones D."/>
            <person name="Wendel J."/>
            <person name="Stelly D."/>
            <person name="Grimwood J."/>
            <person name="Schmutz J."/>
        </authorList>
    </citation>
    <scope>NUCLEOTIDE SEQUENCE [LARGE SCALE GENOMIC DNA]</scope>
    <source>
        <strain evidence="2">7179.01</strain>
    </source>
</reference>
<organism evidence="2 3">
    <name type="scientific">Gossypium tomentosum</name>
    <name type="common">Hawaiian cotton</name>
    <name type="synonym">Gossypium sandvicense</name>
    <dbReference type="NCBI Taxonomy" id="34277"/>
    <lineage>
        <taxon>Eukaryota</taxon>
        <taxon>Viridiplantae</taxon>
        <taxon>Streptophyta</taxon>
        <taxon>Embryophyta</taxon>
        <taxon>Tracheophyta</taxon>
        <taxon>Spermatophyta</taxon>
        <taxon>Magnoliopsida</taxon>
        <taxon>eudicotyledons</taxon>
        <taxon>Gunneridae</taxon>
        <taxon>Pentapetalae</taxon>
        <taxon>rosids</taxon>
        <taxon>malvids</taxon>
        <taxon>Malvales</taxon>
        <taxon>Malvaceae</taxon>
        <taxon>Malvoideae</taxon>
        <taxon>Gossypium</taxon>
    </lineage>
</organism>
<dbReference type="Pfam" id="PF12507">
    <property type="entry name" value="HCMV_UL139"/>
    <property type="match status" value="1"/>
</dbReference>
<proteinExistence type="predicted"/>
<dbReference type="PANTHER" id="PTHR37214">
    <property type="entry name" value="CYTOMEGALOVIRUS UL139 PROTEIN"/>
    <property type="match status" value="1"/>
</dbReference>
<keyword evidence="3" id="KW-1185">Reference proteome</keyword>
<gene>
    <name evidence="2" type="ORF">ES332_A10G047800v1</name>
</gene>